<dbReference type="PANTHER" id="PTHR48063">
    <property type="entry name" value="LRR RECEPTOR-LIKE KINASE"/>
    <property type="match status" value="1"/>
</dbReference>
<keyword evidence="10" id="KW-0325">Glycoprotein</keyword>
<feature type="transmembrane region" description="Helical" evidence="11">
    <location>
        <begin position="244"/>
        <end position="266"/>
    </location>
</feature>
<feature type="non-terminal residue" evidence="12">
    <location>
        <position position="1"/>
    </location>
</feature>
<dbReference type="Pfam" id="PF00560">
    <property type="entry name" value="LRR_1"/>
    <property type="match status" value="4"/>
</dbReference>
<organism evidence="12 13">
    <name type="scientific">Eragrostis curvula</name>
    <name type="common">weeping love grass</name>
    <dbReference type="NCBI Taxonomy" id="38414"/>
    <lineage>
        <taxon>Eukaryota</taxon>
        <taxon>Viridiplantae</taxon>
        <taxon>Streptophyta</taxon>
        <taxon>Embryophyta</taxon>
        <taxon>Tracheophyta</taxon>
        <taxon>Spermatophyta</taxon>
        <taxon>Magnoliopsida</taxon>
        <taxon>Liliopsida</taxon>
        <taxon>Poales</taxon>
        <taxon>Poaceae</taxon>
        <taxon>PACMAD clade</taxon>
        <taxon>Chloridoideae</taxon>
        <taxon>Eragrostideae</taxon>
        <taxon>Eragrostidinae</taxon>
        <taxon>Eragrostis</taxon>
    </lineage>
</organism>
<dbReference type="SUPFAM" id="SSF52058">
    <property type="entry name" value="L domain-like"/>
    <property type="match status" value="1"/>
</dbReference>
<dbReference type="FunFam" id="3.80.10.10:FF:000111">
    <property type="entry name" value="LRR receptor-like serine/threonine-protein kinase ERECTA"/>
    <property type="match status" value="1"/>
</dbReference>
<feature type="transmembrane region" description="Helical" evidence="11">
    <location>
        <begin position="217"/>
        <end position="238"/>
    </location>
</feature>
<sequence>MATSSAPATHEEEHFDSLYSLDDIDLSYNSFEINISSEWHHSFRLRYAKFAACKMGPLFPSWLQWLDGIVWIDISSAGIDLSSNNLSGEVPEDIATLDALMHLNLSWNQVRGKIPNKIGALRSLESLDLSRNKRSGEIPASLPNLTFLEYLDLSYNNLTGKIPSGSQLDTLYTSKPSMYDGNNGLCGAPLRKNCSNPHASGHGHSERTEDGHGHETFWIGLGLGFTAGLWVVFCTLLFHKAWRLAYFGFFDKLNDMVYVFVAVTWAQLMRKKATAN</sequence>
<keyword evidence="3" id="KW-0433">Leucine-rich repeat</keyword>
<evidence type="ECO:0000256" key="9">
    <source>
        <dbReference type="ARBA" id="ARBA00023136"/>
    </source>
</evidence>
<evidence type="ECO:0000256" key="7">
    <source>
        <dbReference type="ARBA" id="ARBA00022737"/>
    </source>
</evidence>
<reference evidence="12 13" key="1">
    <citation type="journal article" date="2019" name="Sci. Rep.">
        <title>A high-quality genome of Eragrostis curvula grass provides insights into Poaceae evolution and supports new strategies to enhance forage quality.</title>
        <authorList>
            <person name="Carballo J."/>
            <person name="Santos B.A.C.M."/>
            <person name="Zappacosta D."/>
            <person name="Garbus I."/>
            <person name="Selva J.P."/>
            <person name="Gallo C.A."/>
            <person name="Diaz A."/>
            <person name="Albertini E."/>
            <person name="Caccamo M."/>
            <person name="Echenique V."/>
        </authorList>
    </citation>
    <scope>NUCLEOTIDE SEQUENCE [LARGE SCALE GENOMIC DNA]</scope>
    <source>
        <strain evidence="13">cv. Victoria</strain>
        <tissue evidence="12">Leaf</tissue>
    </source>
</reference>
<dbReference type="PRINTS" id="PR00019">
    <property type="entry name" value="LEURICHRPT"/>
</dbReference>
<comment type="similarity">
    <text evidence="2">Belongs to the RLP family.</text>
</comment>
<evidence type="ECO:0000256" key="10">
    <source>
        <dbReference type="ARBA" id="ARBA00023180"/>
    </source>
</evidence>
<evidence type="ECO:0000256" key="6">
    <source>
        <dbReference type="ARBA" id="ARBA00022729"/>
    </source>
</evidence>
<evidence type="ECO:0000256" key="3">
    <source>
        <dbReference type="ARBA" id="ARBA00022614"/>
    </source>
</evidence>
<dbReference type="InterPro" id="IPR046956">
    <property type="entry name" value="RLP23-like"/>
</dbReference>
<protein>
    <recommendedName>
        <fullName evidence="14">Leucine-rich repeat-containing N-terminal plant-type domain-containing protein</fullName>
    </recommendedName>
</protein>
<dbReference type="OrthoDB" id="773329at2759"/>
<evidence type="ECO:0000256" key="1">
    <source>
        <dbReference type="ARBA" id="ARBA00004479"/>
    </source>
</evidence>
<evidence type="ECO:0000313" key="13">
    <source>
        <dbReference type="Proteomes" id="UP000324897"/>
    </source>
</evidence>
<evidence type="ECO:0000256" key="2">
    <source>
        <dbReference type="ARBA" id="ARBA00009592"/>
    </source>
</evidence>
<keyword evidence="9 11" id="KW-0472">Membrane</keyword>
<dbReference type="PANTHER" id="PTHR48063:SF90">
    <property type="entry name" value="OS11G0565920 PROTEIN"/>
    <property type="match status" value="1"/>
</dbReference>
<comment type="subcellular location">
    <subcellularLocation>
        <location evidence="1">Membrane</location>
        <topology evidence="1">Single-pass type I membrane protein</topology>
    </subcellularLocation>
</comment>
<dbReference type="GO" id="GO:0016020">
    <property type="term" value="C:membrane"/>
    <property type="evidence" value="ECO:0007669"/>
    <property type="project" value="UniProtKB-SubCell"/>
</dbReference>
<dbReference type="InterPro" id="IPR032675">
    <property type="entry name" value="LRR_dom_sf"/>
</dbReference>
<proteinExistence type="inferred from homology"/>
<dbReference type="EMBL" id="RWGY01000013">
    <property type="protein sequence ID" value="TVU24854.1"/>
    <property type="molecule type" value="Genomic_DNA"/>
</dbReference>
<keyword evidence="6" id="KW-0732">Signal</keyword>
<comment type="caution">
    <text evidence="12">The sequence shown here is derived from an EMBL/GenBank/DDBJ whole genome shotgun (WGS) entry which is preliminary data.</text>
</comment>
<accession>A0A5J9UN70</accession>
<evidence type="ECO:0000256" key="11">
    <source>
        <dbReference type="SAM" id="Phobius"/>
    </source>
</evidence>
<dbReference type="AlphaFoldDB" id="A0A5J9UN70"/>
<dbReference type="Gramene" id="TVU24854">
    <property type="protein sequence ID" value="TVU24854"/>
    <property type="gene ID" value="EJB05_27314"/>
</dbReference>
<evidence type="ECO:0000256" key="4">
    <source>
        <dbReference type="ARBA" id="ARBA00022626"/>
    </source>
</evidence>
<dbReference type="Proteomes" id="UP000324897">
    <property type="component" value="Chromosome 2"/>
</dbReference>
<name>A0A5J9UN70_9POAL</name>
<keyword evidence="4" id="KW-1070">Brassinosteroid signaling pathway</keyword>
<dbReference type="GO" id="GO:0009742">
    <property type="term" value="P:brassinosteroid mediated signaling pathway"/>
    <property type="evidence" value="ECO:0007669"/>
    <property type="project" value="UniProtKB-KW"/>
</dbReference>
<keyword evidence="7" id="KW-0677">Repeat</keyword>
<dbReference type="Gene3D" id="3.80.10.10">
    <property type="entry name" value="Ribonuclease Inhibitor"/>
    <property type="match status" value="1"/>
</dbReference>
<keyword evidence="5 11" id="KW-0812">Transmembrane</keyword>
<evidence type="ECO:0008006" key="14">
    <source>
        <dbReference type="Google" id="ProtNLM"/>
    </source>
</evidence>
<gene>
    <name evidence="12" type="ORF">EJB05_27314</name>
</gene>
<dbReference type="PROSITE" id="PS51450">
    <property type="entry name" value="LRR"/>
    <property type="match status" value="1"/>
</dbReference>
<keyword evidence="13" id="KW-1185">Reference proteome</keyword>
<evidence type="ECO:0000313" key="12">
    <source>
        <dbReference type="EMBL" id="TVU24854.1"/>
    </source>
</evidence>
<dbReference type="InterPro" id="IPR001611">
    <property type="entry name" value="Leu-rich_rpt"/>
</dbReference>
<evidence type="ECO:0000256" key="8">
    <source>
        <dbReference type="ARBA" id="ARBA00022989"/>
    </source>
</evidence>
<keyword evidence="8 11" id="KW-1133">Transmembrane helix</keyword>
<evidence type="ECO:0000256" key="5">
    <source>
        <dbReference type="ARBA" id="ARBA00022692"/>
    </source>
</evidence>